<dbReference type="Proteomes" id="UP000018948">
    <property type="component" value="Unassembled WGS sequence"/>
</dbReference>
<name>W2YQ17_PHYNI</name>
<proteinExistence type="predicted"/>
<comment type="caution">
    <text evidence="1">The sequence shown here is derived from an EMBL/GenBank/DDBJ whole genome shotgun (WGS) entry which is preliminary data.</text>
</comment>
<reference evidence="1 2" key="1">
    <citation type="submission" date="2013-11" db="EMBL/GenBank/DDBJ databases">
        <title>The Genome Sequence of Phytophthora parasitica P10297.</title>
        <authorList>
            <consortium name="The Broad Institute Genomics Platform"/>
            <person name="Russ C."/>
            <person name="Tyler B."/>
            <person name="Panabieres F."/>
            <person name="Shan W."/>
            <person name="Tripathy S."/>
            <person name="Grunwald N."/>
            <person name="Machado M."/>
            <person name="Johnson C.S."/>
            <person name="Walker B."/>
            <person name="Young S.K."/>
            <person name="Zeng Q."/>
            <person name="Gargeya S."/>
            <person name="Fitzgerald M."/>
            <person name="Haas B."/>
            <person name="Abouelleil A."/>
            <person name="Allen A.W."/>
            <person name="Alvarado L."/>
            <person name="Arachchi H.M."/>
            <person name="Berlin A.M."/>
            <person name="Chapman S.B."/>
            <person name="Gainer-Dewar J."/>
            <person name="Goldberg J."/>
            <person name="Griggs A."/>
            <person name="Gujja S."/>
            <person name="Hansen M."/>
            <person name="Howarth C."/>
            <person name="Imamovic A."/>
            <person name="Ireland A."/>
            <person name="Larimer J."/>
            <person name="McCowan C."/>
            <person name="Murphy C."/>
            <person name="Pearson M."/>
            <person name="Poon T.W."/>
            <person name="Priest M."/>
            <person name="Roberts A."/>
            <person name="Saif S."/>
            <person name="Shea T."/>
            <person name="Sisk P."/>
            <person name="Sykes S."/>
            <person name="Wortman J."/>
            <person name="Nusbaum C."/>
            <person name="Birren B."/>
        </authorList>
    </citation>
    <scope>NUCLEOTIDE SEQUENCE [LARGE SCALE GENOMIC DNA]</scope>
    <source>
        <strain evidence="1 2">P10297</strain>
    </source>
</reference>
<dbReference type="GO" id="GO:0003676">
    <property type="term" value="F:nucleic acid binding"/>
    <property type="evidence" value="ECO:0007669"/>
    <property type="project" value="InterPro"/>
</dbReference>
<evidence type="ECO:0000313" key="1">
    <source>
        <dbReference type="EMBL" id="ETP37145.1"/>
    </source>
</evidence>
<dbReference type="AlphaFoldDB" id="W2YQ17"/>
<sequence length="103" mass="12038">MATVQVVSQMVQRGEAERLFQTMAVDFVIPLLQSRRVNLLLFQCAFVGYGIAKAMSDTSTFRLVLALEEYIYIYIYERFKTAVVIQHDRDLRVMSEGFKHLRR</sequence>
<accession>W2YQ17</accession>
<protein>
    <submittedName>
        <fullName evidence="1">Uncharacterized protein</fullName>
    </submittedName>
</protein>
<dbReference type="InterPro" id="IPR036397">
    <property type="entry name" value="RNaseH_sf"/>
</dbReference>
<dbReference type="EMBL" id="ANIY01003181">
    <property type="protein sequence ID" value="ETP37145.1"/>
    <property type="molecule type" value="Genomic_DNA"/>
</dbReference>
<gene>
    <name evidence="1" type="ORF">F442_15028</name>
</gene>
<dbReference type="Gene3D" id="3.30.420.10">
    <property type="entry name" value="Ribonuclease H-like superfamily/Ribonuclease H"/>
    <property type="match status" value="1"/>
</dbReference>
<evidence type="ECO:0000313" key="2">
    <source>
        <dbReference type="Proteomes" id="UP000018948"/>
    </source>
</evidence>
<organism evidence="1 2">
    <name type="scientific">Phytophthora nicotianae P10297</name>
    <dbReference type="NCBI Taxonomy" id="1317064"/>
    <lineage>
        <taxon>Eukaryota</taxon>
        <taxon>Sar</taxon>
        <taxon>Stramenopiles</taxon>
        <taxon>Oomycota</taxon>
        <taxon>Peronosporomycetes</taxon>
        <taxon>Peronosporales</taxon>
        <taxon>Peronosporaceae</taxon>
        <taxon>Phytophthora</taxon>
    </lineage>
</organism>